<protein>
    <submittedName>
        <fullName evidence="2">Putative GRF zinc finger DNA binding protein</fullName>
    </submittedName>
</protein>
<feature type="compositionally biased region" description="Polar residues" evidence="1">
    <location>
        <begin position="1"/>
        <end position="10"/>
    </location>
</feature>
<feature type="region of interest" description="Disordered" evidence="1">
    <location>
        <begin position="1"/>
        <end position="21"/>
    </location>
</feature>
<sequence length="271" mass="30144">MTACATSSSKHTPRSIKFGPTPSMVEEDGIYCSGHNMRANRFISGAQAKNPNRQVSNPMTSMAFYVCSLSQKSADRCKFFLWEDQTPQLSNIPRTPSAHRSVRISVVGAHTLDSPSKACEPSLGLLTPHSDSKRHMNTTEASGEEEGVVDEVDWSDVDVERLEREAIAISRCSTRKNTPDTIESIPTPRFNEKLRDAMKGSKRTREDDPNELVRTPKKANIEVSISSRSFVLKLNCFLILAQSIRLITSRETSHSLTSQSLSQHLMFGTIE</sequence>
<name>D2JWT3_9TREE</name>
<reference evidence="2" key="1">
    <citation type="journal article" date="2010" name="PLoS ONE">
        <title>Morphological and genomic characterization of Filobasidiella depauperata: a homothallic sibling species of the pathogenic cryptococcus species complex.</title>
        <authorList>
            <person name="Rodriguez-Carres M."/>
            <person name="Findley K."/>
            <person name="Sun S."/>
            <person name="Dietrich F.S."/>
            <person name="Heitman J."/>
        </authorList>
    </citation>
    <scope>NUCLEOTIDE SEQUENCE</scope>
    <source>
        <strain evidence="2">CBS7855</strain>
    </source>
</reference>
<dbReference type="EMBL" id="GU131347">
    <property type="protein sequence ID" value="ACZ80636.1"/>
    <property type="molecule type" value="Genomic_DNA"/>
</dbReference>
<organism evidence="2">
    <name type="scientific">Cryptococcus depauperatus</name>
    <dbReference type="NCBI Taxonomy" id="5208"/>
    <lineage>
        <taxon>Eukaryota</taxon>
        <taxon>Fungi</taxon>
        <taxon>Dikarya</taxon>
        <taxon>Basidiomycota</taxon>
        <taxon>Agaricomycotina</taxon>
        <taxon>Tremellomycetes</taxon>
        <taxon>Tremellales</taxon>
        <taxon>Cryptococcaceae</taxon>
        <taxon>Cryptococcus</taxon>
    </lineage>
</organism>
<accession>D2JWT3</accession>
<dbReference type="AlphaFoldDB" id="D2JWT3"/>
<evidence type="ECO:0000313" key="2">
    <source>
        <dbReference type="EMBL" id="ACZ80636.1"/>
    </source>
</evidence>
<dbReference type="VEuPathDB" id="FungiDB:L204_00506"/>
<evidence type="ECO:0000256" key="1">
    <source>
        <dbReference type="SAM" id="MobiDB-lite"/>
    </source>
</evidence>
<feature type="region of interest" description="Disordered" evidence="1">
    <location>
        <begin position="117"/>
        <end position="148"/>
    </location>
</feature>
<dbReference type="VEuPathDB" id="FungiDB:L203_05979"/>
<proteinExistence type="predicted"/>